<feature type="compositionally biased region" description="Low complexity" evidence="15">
    <location>
        <begin position="315"/>
        <end position="326"/>
    </location>
</feature>
<dbReference type="Pfam" id="PF00856">
    <property type="entry name" value="SET"/>
    <property type="match status" value="1"/>
</dbReference>
<evidence type="ECO:0000256" key="13">
    <source>
        <dbReference type="ARBA" id="ARBA00030653"/>
    </source>
</evidence>
<feature type="domain" description="SET" evidence="16">
    <location>
        <begin position="117"/>
        <end position="231"/>
    </location>
</feature>
<dbReference type="Gene3D" id="1.10.10.1700">
    <property type="entry name" value="Histone-lysine N-methyltransferase"/>
    <property type="match status" value="1"/>
</dbReference>
<evidence type="ECO:0000256" key="15">
    <source>
        <dbReference type="SAM" id="MobiDB-lite"/>
    </source>
</evidence>
<evidence type="ECO:0000256" key="10">
    <source>
        <dbReference type="ARBA" id="ARBA00022853"/>
    </source>
</evidence>
<evidence type="ECO:0000259" key="16">
    <source>
        <dbReference type="PROSITE" id="PS50280"/>
    </source>
</evidence>
<comment type="catalytic activity">
    <reaction evidence="14">
        <text>L-lysyl(20)-[histone H4] + 3 S-adenosyl-L-methionine = N(6),N(6),N(6)-trimethyl-L-lysyl(20)-[histone H4] + 3 S-adenosyl-L-homocysteine + 3 H(+)</text>
        <dbReference type="Rhea" id="RHEA:64456"/>
        <dbReference type="Rhea" id="RHEA-COMP:15554"/>
        <dbReference type="Rhea" id="RHEA-COMP:15998"/>
        <dbReference type="ChEBI" id="CHEBI:15378"/>
        <dbReference type="ChEBI" id="CHEBI:29969"/>
        <dbReference type="ChEBI" id="CHEBI:57856"/>
        <dbReference type="ChEBI" id="CHEBI:59789"/>
        <dbReference type="ChEBI" id="CHEBI:61961"/>
        <dbReference type="EC" id="2.1.1.372"/>
    </reaction>
</comment>
<feature type="compositionally biased region" description="Low complexity" evidence="15">
    <location>
        <begin position="363"/>
        <end position="382"/>
    </location>
</feature>
<evidence type="ECO:0000256" key="8">
    <source>
        <dbReference type="ARBA" id="ARBA00022679"/>
    </source>
</evidence>
<evidence type="ECO:0000256" key="3">
    <source>
        <dbReference type="ARBA" id="ARBA00004286"/>
    </source>
</evidence>
<dbReference type="PANTHER" id="PTHR12977:SF4">
    <property type="entry name" value="HISTONE-LYSINE N-METHYLTRANSFERASE KMT5B"/>
    <property type="match status" value="1"/>
</dbReference>
<feature type="non-terminal residue" evidence="17">
    <location>
        <position position="1"/>
    </location>
</feature>
<keyword evidence="11" id="KW-0539">Nucleus</keyword>
<keyword evidence="10" id="KW-0156">Chromatin regulator</keyword>
<protein>
    <recommendedName>
        <fullName evidence="5">Histone-lysine N-methyltransferase SET9</fullName>
        <ecNumber evidence="12">2.1.1.372</ecNumber>
    </recommendedName>
    <alternativeName>
        <fullName evidence="4">Histone-lysine N-methyltransferase set9</fullName>
    </alternativeName>
    <alternativeName>
        <fullName evidence="13">SET domain protein 9</fullName>
    </alternativeName>
</protein>
<feature type="region of interest" description="Disordered" evidence="15">
    <location>
        <begin position="545"/>
        <end position="653"/>
    </location>
</feature>
<feature type="compositionally biased region" description="Basic and acidic residues" evidence="15">
    <location>
        <begin position="611"/>
        <end position="625"/>
    </location>
</feature>
<keyword evidence="8" id="KW-0808">Transferase</keyword>
<keyword evidence="7" id="KW-0489">Methyltransferase</keyword>
<evidence type="ECO:0000256" key="11">
    <source>
        <dbReference type="ARBA" id="ARBA00023242"/>
    </source>
</evidence>
<reference evidence="17" key="1">
    <citation type="submission" date="2021-10" db="EMBL/GenBank/DDBJ databases">
        <authorList>
            <person name="Piombo E."/>
        </authorList>
    </citation>
    <scope>NUCLEOTIDE SEQUENCE</scope>
</reference>
<keyword evidence="6" id="KW-0158">Chromosome</keyword>
<dbReference type="GO" id="GO:0005694">
    <property type="term" value="C:chromosome"/>
    <property type="evidence" value="ECO:0007669"/>
    <property type="project" value="UniProtKB-SubCell"/>
</dbReference>
<dbReference type="EMBL" id="CABFNO020001496">
    <property type="protein sequence ID" value="CAG9992777.1"/>
    <property type="molecule type" value="Genomic_DNA"/>
</dbReference>
<evidence type="ECO:0000256" key="5">
    <source>
        <dbReference type="ARBA" id="ARBA00015413"/>
    </source>
</evidence>
<dbReference type="OrthoDB" id="6627536at2759"/>
<dbReference type="InterPro" id="IPR046341">
    <property type="entry name" value="SET_dom_sf"/>
</dbReference>
<dbReference type="CDD" id="cd10524">
    <property type="entry name" value="SET_Suv4-20-like"/>
    <property type="match status" value="1"/>
</dbReference>
<organism evidence="17 18">
    <name type="scientific">Clonostachys byssicola</name>
    <dbReference type="NCBI Taxonomy" id="160290"/>
    <lineage>
        <taxon>Eukaryota</taxon>
        <taxon>Fungi</taxon>
        <taxon>Dikarya</taxon>
        <taxon>Ascomycota</taxon>
        <taxon>Pezizomycotina</taxon>
        <taxon>Sordariomycetes</taxon>
        <taxon>Hypocreomycetidae</taxon>
        <taxon>Hypocreales</taxon>
        <taxon>Bionectriaceae</taxon>
        <taxon>Clonostachys</taxon>
    </lineage>
</organism>
<accession>A0A9N9UQ64</accession>
<dbReference type="PROSITE" id="PS50280">
    <property type="entry name" value="SET"/>
    <property type="match status" value="1"/>
</dbReference>
<evidence type="ECO:0000256" key="4">
    <source>
        <dbReference type="ARBA" id="ARBA00014232"/>
    </source>
</evidence>
<feature type="region of interest" description="Disordered" evidence="15">
    <location>
        <begin position="254"/>
        <end position="410"/>
    </location>
</feature>
<keyword evidence="9" id="KW-0949">S-adenosyl-L-methionine</keyword>
<dbReference type="SUPFAM" id="SSF82199">
    <property type="entry name" value="SET domain"/>
    <property type="match status" value="1"/>
</dbReference>
<feature type="compositionally biased region" description="Basic residues" evidence="15">
    <location>
        <begin position="601"/>
        <end position="610"/>
    </location>
</feature>
<dbReference type="GO" id="GO:0140943">
    <property type="term" value="F:histone H4K20 trimethyltransferase activity"/>
    <property type="evidence" value="ECO:0007669"/>
    <property type="project" value="UniProtKB-EC"/>
</dbReference>
<proteinExistence type="predicted"/>
<name>A0A9N9UQ64_9HYPO</name>
<evidence type="ECO:0000256" key="9">
    <source>
        <dbReference type="ARBA" id="ARBA00022691"/>
    </source>
</evidence>
<evidence type="ECO:0000256" key="12">
    <source>
        <dbReference type="ARBA" id="ARBA00024057"/>
    </source>
</evidence>
<dbReference type="Gene3D" id="2.170.270.10">
    <property type="entry name" value="SET domain"/>
    <property type="match status" value="1"/>
</dbReference>
<evidence type="ECO:0000256" key="6">
    <source>
        <dbReference type="ARBA" id="ARBA00022454"/>
    </source>
</evidence>
<evidence type="ECO:0000256" key="14">
    <source>
        <dbReference type="ARBA" id="ARBA00048081"/>
    </source>
</evidence>
<feature type="compositionally biased region" description="Basic and acidic residues" evidence="15">
    <location>
        <begin position="546"/>
        <end position="576"/>
    </location>
</feature>
<comment type="caution">
    <text evidence="17">The sequence shown here is derived from an EMBL/GenBank/DDBJ whole genome shotgun (WGS) entry which is preliminary data.</text>
</comment>
<keyword evidence="18" id="KW-1185">Reference proteome</keyword>
<dbReference type="GO" id="GO:0032259">
    <property type="term" value="P:methylation"/>
    <property type="evidence" value="ECO:0007669"/>
    <property type="project" value="UniProtKB-KW"/>
</dbReference>
<comment type="function">
    <text evidence="1">Histone methyltransferase that trimethylates 'Lys-20' of histone H4 to form H4K20me3.</text>
</comment>
<dbReference type="AlphaFoldDB" id="A0A9N9UQ64"/>
<dbReference type="GO" id="GO:0005634">
    <property type="term" value="C:nucleus"/>
    <property type="evidence" value="ECO:0007669"/>
    <property type="project" value="UniProtKB-SubCell"/>
</dbReference>
<dbReference type="InterPro" id="IPR041938">
    <property type="entry name" value="Hist-Lys_N-MTase_N"/>
</dbReference>
<evidence type="ECO:0000256" key="2">
    <source>
        <dbReference type="ARBA" id="ARBA00004123"/>
    </source>
</evidence>
<comment type="subcellular location">
    <subcellularLocation>
        <location evidence="3">Chromosome</location>
    </subcellularLocation>
    <subcellularLocation>
        <location evidence="2">Nucleus</location>
    </subcellularLocation>
</comment>
<dbReference type="Proteomes" id="UP000754883">
    <property type="component" value="Unassembled WGS sequence"/>
</dbReference>
<sequence length="653" mass="73104">AMGRSQPVPAKKQALTLAQLAAYDDISTDALVDHVLYWTSVPKNRSTYHPSRGVKGDEIVKIVQEELVLKKDLDGAMKRLMATDGIRRFANCLKTDKEKDDFQRHLRRYTQIYLPDCPWEVNSTNRYTIVSHEAAITARRFIRRNESIKYLSGIQVVITPEEEKEMTTRKKDFSIVVSSRNKCTSLFMGPARFANHDCDANAKLVTTSHAGIEIIATKDIQSGDEITVTYAEHYFGEDNCECLCRSCEENLRNGWEPEDGTVPARGSVEESRPEIYSLRRRRRDDSIGGSSRTSSVTPIVRPKVPKTRFKGSRLSAAGDAFSAAGSPVPDQSPRGRKRPIDALASPPKTPSKRLKCLTGARASESVTSRSCSMSRSGSSSGGEAVETDVTSPEKESPEPTMPTPAKESTSLQMKMHLAADPKSMTIQSILNTPTTETPQEQADFSPIAVSIEPVEEGDSVMPEEDAPKPTKKYQRRVFIKQTTPPAQHRTPGDYVLTPLLLSEPAMAWIQCSVCPTYFVQQNAYFTRSSCPRCERHSRIYGYIWPKTDRAGPSDKEERVLDHRTIHRFLDPNDERRARGRKMATKEVTPEEESEEEESPPRGRRIKRGRPRKSDQQKRVAEESAPRAKSAPESASGVRRSGRSRRVSSKLVEC</sequence>
<dbReference type="PANTHER" id="PTHR12977">
    <property type="entry name" value="SUPPRESSOR OF VARIEGATION 4-20-RELATED"/>
    <property type="match status" value="1"/>
</dbReference>
<evidence type="ECO:0000256" key="1">
    <source>
        <dbReference type="ARBA" id="ARBA00001984"/>
    </source>
</evidence>
<dbReference type="EC" id="2.1.1.372" evidence="12"/>
<gene>
    <name evidence="17" type="ORF">CBYS24578_00010969</name>
</gene>
<dbReference type="InterPro" id="IPR001214">
    <property type="entry name" value="SET_dom"/>
</dbReference>
<evidence type="ECO:0000313" key="17">
    <source>
        <dbReference type="EMBL" id="CAG9992777.1"/>
    </source>
</evidence>
<dbReference type="SMART" id="SM00317">
    <property type="entry name" value="SET"/>
    <property type="match status" value="1"/>
</dbReference>
<evidence type="ECO:0000256" key="7">
    <source>
        <dbReference type="ARBA" id="ARBA00022603"/>
    </source>
</evidence>
<dbReference type="InterPro" id="IPR039977">
    <property type="entry name" value="Suv4-20/Set9"/>
</dbReference>
<evidence type="ECO:0000313" key="18">
    <source>
        <dbReference type="Proteomes" id="UP000754883"/>
    </source>
</evidence>
<dbReference type="PROSITE" id="PS51567">
    <property type="entry name" value="SAM_MT43_SUVAR420_1"/>
    <property type="match status" value="1"/>
</dbReference>
<dbReference type="InterPro" id="IPR025783">
    <property type="entry name" value="Set9_fungi"/>
</dbReference>